<dbReference type="Proteomes" id="UP000305881">
    <property type="component" value="Chromosome"/>
</dbReference>
<keyword evidence="3" id="KW-1185">Reference proteome</keyword>
<dbReference type="PANTHER" id="PTHR36152">
    <property type="entry name" value="CYTOPLASMIC PROTEIN-RELATED"/>
    <property type="match status" value="1"/>
</dbReference>
<evidence type="ECO:0000256" key="1">
    <source>
        <dbReference type="SAM" id="MobiDB-lite"/>
    </source>
</evidence>
<dbReference type="Gene3D" id="2.30.110.20">
    <property type="entry name" value="Hcp1-like"/>
    <property type="match status" value="1"/>
</dbReference>
<gene>
    <name evidence="2" type="ORF">EQU24_11230</name>
</gene>
<dbReference type="STRING" id="675511.GCA_000341735_00789"/>
<dbReference type="InterPro" id="IPR008514">
    <property type="entry name" value="T6SS_Hcp"/>
</dbReference>
<dbReference type="KEGG" id="mbur:EQU24_11230"/>
<dbReference type="InterPro" id="IPR036624">
    <property type="entry name" value="Hcp1-lik_sf"/>
</dbReference>
<dbReference type="InterPro" id="IPR053165">
    <property type="entry name" value="HSI-I_assembly_Hcp1"/>
</dbReference>
<dbReference type="OrthoDB" id="6869716at2"/>
<accession>A0A4P9UN76</accession>
<evidence type="ECO:0000313" key="2">
    <source>
        <dbReference type="EMBL" id="QCW82748.1"/>
    </source>
</evidence>
<sequence length="163" mass="17715">MILLKFEPELKGDSKVDKHDGWITIDSVQWGTGRAVSSSGTGADRDTSNPSFSEVTCTKSMDIASAQLMQEAACGKTLDKATFHFIQTGGKDVSGQEFVEIILEKPLISSYSMSSGGERPNESFSINYVGITLQYNQFEEGGTVKKGEAKGYDLKTNKAKNKI</sequence>
<organism evidence="2 3">
    <name type="scientific">Methylotuvimicrobium buryatense</name>
    <name type="common">Methylomicrobium buryatense</name>
    <dbReference type="NCBI Taxonomy" id="95641"/>
    <lineage>
        <taxon>Bacteria</taxon>
        <taxon>Pseudomonadati</taxon>
        <taxon>Pseudomonadota</taxon>
        <taxon>Gammaproteobacteria</taxon>
        <taxon>Methylococcales</taxon>
        <taxon>Methylococcaceae</taxon>
        <taxon>Methylotuvimicrobium</taxon>
    </lineage>
</organism>
<dbReference type="RefSeq" id="WP_014148412.1">
    <property type="nucleotide sequence ID" value="NZ_CP035467.1"/>
</dbReference>
<proteinExistence type="predicted"/>
<evidence type="ECO:0000313" key="3">
    <source>
        <dbReference type="Proteomes" id="UP000305881"/>
    </source>
</evidence>
<dbReference type="AlphaFoldDB" id="A0A4P9UN76"/>
<dbReference type="PANTHER" id="PTHR36152:SF1">
    <property type="entry name" value="UBIQUITIN-LIKE DOMAIN-CONTAINING PROTEIN"/>
    <property type="match status" value="1"/>
</dbReference>
<dbReference type="SUPFAM" id="SSF141452">
    <property type="entry name" value="Hcp1-like"/>
    <property type="match status" value="1"/>
</dbReference>
<dbReference type="Pfam" id="PF05638">
    <property type="entry name" value="T6SS_HCP"/>
    <property type="match status" value="1"/>
</dbReference>
<feature type="region of interest" description="Disordered" evidence="1">
    <location>
        <begin position="33"/>
        <end position="52"/>
    </location>
</feature>
<reference evidence="3" key="1">
    <citation type="journal article" date="2019" name="J. Bacteriol.">
        <title>A Mutagenic Screen Identifies a TonB-Dependent Receptor Required for the Lanthanide Metal Switch in the Type I Methanotroph 'Methylotuvimicrobium buryatense' 5GB1C.</title>
        <authorList>
            <person name="Groom J.D."/>
            <person name="Ford S.M."/>
            <person name="Pesesky M.W."/>
            <person name="Lidstrom M.E."/>
        </authorList>
    </citation>
    <scope>NUCLEOTIDE SEQUENCE [LARGE SCALE GENOMIC DNA]</scope>
    <source>
        <strain evidence="3">5GB1C</strain>
    </source>
</reference>
<dbReference type="EMBL" id="CP035467">
    <property type="protein sequence ID" value="QCW82748.1"/>
    <property type="molecule type" value="Genomic_DNA"/>
</dbReference>
<protein>
    <submittedName>
        <fullName evidence="2">Type VI secretion system tube protein Hcp</fullName>
    </submittedName>
</protein>
<name>A0A4P9UN76_METBY</name>